<feature type="region of interest" description="Disordered" evidence="1">
    <location>
        <begin position="108"/>
        <end position="128"/>
    </location>
</feature>
<keyword evidence="4" id="KW-1185">Reference proteome</keyword>
<evidence type="ECO:0008006" key="5">
    <source>
        <dbReference type="Google" id="ProtNLM"/>
    </source>
</evidence>
<dbReference type="Pfam" id="PF11014">
    <property type="entry name" value="DUF2852"/>
    <property type="match status" value="1"/>
</dbReference>
<evidence type="ECO:0000256" key="2">
    <source>
        <dbReference type="SAM" id="Phobius"/>
    </source>
</evidence>
<gene>
    <name evidence="3" type="ORF">SAMN05444336_104253</name>
</gene>
<keyword evidence="2" id="KW-0472">Membrane</keyword>
<dbReference type="InterPro" id="IPR021273">
    <property type="entry name" value="DUF2852"/>
</dbReference>
<keyword evidence="2" id="KW-0812">Transmembrane</keyword>
<accession>A0A1H3AML2</accession>
<dbReference type="EMBL" id="FNMZ01000004">
    <property type="protein sequence ID" value="SDX30942.1"/>
    <property type="molecule type" value="Genomic_DNA"/>
</dbReference>
<organism evidence="3 4">
    <name type="scientific">Albimonas donghaensis</name>
    <dbReference type="NCBI Taxonomy" id="356660"/>
    <lineage>
        <taxon>Bacteria</taxon>
        <taxon>Pseudomonadati</taxon>
        <taxon>Pseudomonadota</taxon>
        <taxon>Alphaproteobacteria</taxon>
        <taxon>Rhodobacterales</taxon>
        <taxon>Paracoccaceae</taxon>
        <taxon>Albimonas</taxon>
    </lineage>
</organism>
<dbReference type="AlphaFoldDB" id="A0A1H3AML2"/>
<reference evidence="3 4" key="1">
    <citation type="submission" date="2016-10" db="EMBL/GenBank/DDBJ databases">
        <authorList>
            <person name="de Groot N.N."/>
        </authorList>
    </citation>
    <scope>NUCLEOTIDE SEQUENCE [LARGE SCALE GENOMIC DNA]</scope>
    <source>
        <strain evidence="3 4">DSM 17890</strain>
    </source>
</reference>
<dbReference type="RefSeq" id="WP_092682562.1">
    <property type="nucleotide sequence ID" value="NZ_FNMZ01000004.1"/>
</dbReference>
<sequence length="128" mass="14955">MDRIKDLLRRGEATLDHWGKPGWIGAMVFLFILAWPLGLAFLFYMIWSGRMGKGCNSRWKRNRHGAYQSSGNAVFDSYKEETLKRLEEEQTAFQDFMERLRRAKDQAEFDQFMDERRRGPAPSGEATA</sequence>
<dbReference type="OrthoDB" id="9806878at2"/>
<proteinExistence type="predicted"/>
<evidence type="ECO:0000313" key="4">
    <source>
        <dbReference type="Proteomes" id="UP000199118"/>
    </source>
</evidence>
<evidence type="ECO:0000256" key="1">
    <source>
        <dbReference type="SAM" id="MobiDB-lite"/>
    </source>
</evidence>
<dbReference type="Proteomes" id="UP000199118">
    <property type="component" value="Unassembled WGS sequence"/>
</dbReference>
<name>A0A1H3AML2_9RHOB</name>
<dbReference type="STRING" id="356660.SAMN05444336_104253"/>
<feature type="transmembrane region" description="Helical" evidence="2">
    <location>
        <begin position="23"/>
        <end position="47"/>
    </location>
</feature>
<keyword evidence="2" id="KW-1133">Transmembrane helix</keyword>
<evidence type="ECO:0000313" key="3">
    <source>
        <dbReference type="EMBL" id="SDX30942.1"/>
    </source>
</evidence>
<feature type="compositionally biased region" description="Basic and acidic residues" evidence="1">
    <location>
        <begin position="108"/>
        <end position="118"/>
    </location>
</feature>
<protein>
    <recommendedName>
        <fullName evidence="5">DUF2852 domain-containing protein</fullName>
    </recommendedName>
</protein>